<gene>
    <name evidence="2" type="ORF">BHV66_01625</name>
</gene>
<dbReference type="GeneID" id="73804037"/>
<protein>
    <submittedName>
        <fullName evidence="2">Acyltransferase</fullName>
    </submittedName>
</protein>
<proteinExistence type="predicted"/>
<dbReference type="Pfam" id="PF19576">
    <property type="entry name" value="Acyltransf_2"/>
    <property type="match status" value="1"/>
</dbReference>
<dbReference type="AlphaFoldDB" id="A0A1Q6FD39"/>
<dbReference type="Proteomes" id="UP000187417">
    <property type="component" value="Unassembled WGS sequence"/>
</dbReference>
<dbReference type="RefSeq" id="WP_004329948.1">
    <property type="nucleotide sequence ID" value="NZ_BAAFKT010000002.1"/>
</dbReference>
<sequence>MPKIDVDAVLAAKAPRIARWVPGFVIRWLKRTIHQDEINYILDEYSALPPQQFIQACFKFWGVTYSVEGLENLDPKGRYLFASNHPFGGMDGMMLADELVGYFGDARVIVNDLLMHVEPLRPLWIPVNKHGSQCGEYLRRFDEAFASDCPILTFPAGLCSRRRQGVVSDLPWRSNFVKRAAASGRRIVPVFVEGELSDFFYRLSNFRTKIGIRFNIEMLYLPDEMFSQKGKHFRILVGEPVSTDELVECGSWQQRADYVREKAYSLEKKLRAEAKHG</sequence>
<feature type="domain" description="Putative acyltransferase ACT14924-like acyltransferase" evidence="1">
    <location>
        <begin position="9"/>
        <end position="272"/>
    </location>
</feature>
<evidence type="ECO:0000259" key="1">
    <source>
        <dbReference type="Pfam" id="PF19576"/>
    </source>
</evidence>
<dbReference type="GO" id="GO:0016746">
    <property type="term" value="F:acyltransferase activity"/>
    <property type="evidence" value="ECO:0007669"/>
    <property type="project" value="UniProtKB-KW"/>
</dbReference>
<organism evidence="2 3">
    <name type="scientific">Alistipes putredinis</name>
    <dbReference type="NCBI Taxonomy" id="28117"/>
    <lineage>
        <taxon>Bacteria</taxon>
        <taxon>Pseudomonadati</taxon>
        <taxon>Bacteroidota</taxon>
        <taxon>Bacteroidia</taxon>
        <taxon>Bacteroidales</taxon>
        <taxon>Rikenellaceae</taxon>
        <taxon>Alistipes</taxon>
    </lineage>
</organism>
<dbReference type="EMBL" id="MNQH01000001">
    <property type="protein sequence ID" value="OKY96783.1"/>
    <property type="molecule type" value="Genomic_DNA"/>
</dbReference>
<evidence type="ECO:0000313" key="3">
    <source>
        <dbReference type="Proteomes" id="UP000187417"/>
    </source>
</evidence>
<reference evidence="2 3" key="1">
    <citation type="journal article" date="2016" name="Nat. Biotechnol.">
        <title>Measurement of bacterial replication rates in microbial communities.</title>
        <authorList>
            <person name="Brown C.T."/>
            <person name="Olm M.R."/>
            <person name="Thomas B.C."/>
            <person name="Banfield J.F."/>
        </authorList>
    </citation>
    <scope>NUCLEOTIDE SEQUENCE [LARGE SCALE GENOMIC DNA]</scope>
    <source>
        <strain evidence="2">CAG:67_53_122</strain>
    </source>
</reference>
<dbReference type="InterPro" id="IPR045746">
    <property type="entry name" value="ACT14924-like_Acyltransf_dom"/>
</dbReference>
<dbReference type="SUPFAM" id="SSF69593">
    <property type="entry name" value="Glycerol-3-phosphate (1)-acyltransferase"/>
    <property type="match status" value="1"/>
</dbReference>
<evidence type="ECO:0000313" key="2">
    <source>
        <dbReference type="EMBL" id="OKY96783.1"/>
    </source>
</evidence>
<keyword evidence="2" id="KW-0808">Transferase</keyword>
<comment type="caution">
    <text evidence="2">The sequence shown here is derived from an EMBL/GenBank/DDBJ whole genome shotgun (WGS) entry which is preliminary data.</text>
</comment>
<name>A0A1Q6FD39_9BACT</name>
<dbReference type="STRING" id="28117.BHV66_01625"/>
<keyword evidence="2" id="KW-0012">Acyltransferase</keyword>
<accession>A0A1Q6FD39</accession>